<proteinExistence type="predicted"/>
<evidence type="ECO:0000313" key="3">
    <source>
        <dbReference type="Proteomes" id="UP000030762"/>
    </source>
</evidence>
<keyword evidence="1" id="KW-0732">Signal</keyword>
<keyword evidence="3" id="KW-1185">Reference proteome</keyword>
<dbReference type="OMA" id="SCVPEND"/>
<dbReference type="RefSeq" id="XP_008609557.1">
    <property type="nucleotide sequence ID" value="XM_008611335.1"/>
</dbReference>
<dbReference type="AlphaFoldDB" id="T0QPV4"/>
<evidence type="ECO:0000256" key="1">
    <source>
        <dbReference type="SAM" id="SignalP"/>
    </source>
</evidence>
<sequence length="184" mass="19026">MPSLLAALFLASLTLAAAGGACGKVPSMAPSLTPSPLPPPSPCSAFVDGAIITLFAADFGYWSLDNYLALATDVPTSLTVLSTSSGTFALHDDVPNYFGILIDPSAFTNLVIPYNDASTPETSFACVDVGDNCVALRDMNGNFVRPCPSCVPENDAMTPYLACTPPVNGQPTTAHAWTVNVPAP</sequence>
<feature type="chain" id="PRO_5004570062" evidence="1">
    <location>
        <begin position="19"/>
        <end position="184"/>
    </location>
</feature>
<name>T0QPV4_SAPDV</name>
<evidence type="ECO:0000313" key="2">
    <source>
        <dbReference type="EMBL" id="EQC36776.1"/>
    </source>
</evidence>
<dbReference type="EMBL" id="JH767146">
    <property type="protein sequence ID" value="EQC36776.1"/>
    <property type="molecule type" value="Genomic_DNA"/>
</dbReference>
<feature type="signal peptide" evidence="1">
    <location>
        <begin position="1"/>
        <end position="18"/>
    </location>
</feature>
<dbReference type="GeneID" id="19946337"/>
<dbReference type="InParanoid" id="T0QPV4"/>
<dbReference type="Proteomes" id="UP000030762">
    <property type="component" value="Unassembled WGS sequence"/>
</dbReference>
<dbReference type="OrthoDB" id="10374032at2759"/>
<dbReference type="VEuPathDB" id="FungiDB:SDRG_05610"/>
<protein>
    <submittedName>
        <fullName evidence="2">Uncharacterized protein</fullName>
    </submittedName>
</protein>
<organism evidence="2 3">
    <name type="scientific">Saprolegnia diclina (strain VS20)</name>
    <dbReference type="NCBI Taxonomy" id="1156394"/>
    <lineage>
        <taxon>Eukaryota</taxon>
        <taxon>Sar</taxon>
        <taxon>Stramenopiles</taxon>
        <taxon>Oomycota</taxon>
        <taxon>Saprolegniomycetes</taxon>
        <taxon>Saprolegniales</taxon>
        <taxon>Saprolegniaceae</taxon>
        <taxon>Saprolegnia</taxon>
    </lineage>
</organism>
<reference evidence="2 3" key="1">
    <citation type="submission" date="2012-04" db="EMBL/GenBank/DDBJ databases">
        <title>The Genome Sequence of Saprolegnia declina VS20.</title>
        <authorList>
            <consortium name="The Broad Institute Genome Sequencing Platform"/>
            <person name="Russ C."/>
            <person name="Nusbaum C."/>
            <person name="Tyler B."/>
            <person name="van West P."/>
            <person name="Dieguez-Uribeondo J."/>
            <person name="de Bruijn I."/>
            <person name="Tripathy S."/>
            <person name="Jiang R."/>
            <person name="Young S.K."/>
            <person name="Zeng Q."/>
            <person name="Gargeya S."/>
            <person name="Fitzgerald M."/>
            <person name="Haas B."/>
            <person name="Abouelleil A."/>
            <person name="Alvarado L."/>
            <person name="Arachchi H.M."/>
            <person name="Berlin A."/>
            <person name="Chapman S.B."/>
            <person name="Goldberg J."/>
            <person name="Griggs A."/>
            <person name="Gujja S."/>
            <person name="Hansen M."/>
            <person name="Howarth C."/>
            <person name="Imamovic A."/>
            <person name="Larimer J."/>
            <person name="McCowen C."/>
            <person name="Montmayeur A."/>
            <person name="Murphy C."/>
            <person name="Neiman D."/>
            <person name="Pearson M."/>
            <person name="Priest M."/>
            <person name="Roberts A."/>
            <person name="Saif S."/>
            <person name="Shea T."/>
            <person name="Sisk P."/>
            <person name="Sykes S."/>
            <person name="Wortman J."/>
            <person name="Nusbaum C."/>
            <person name="Birren B."/>
        </authorList>
    </citation>
    <scope>NUCLEOTIDE SEQUENCE [LARGE SCALE GENOMIC DNA]</scope>
    <source>
        <strain evidence="2 3">VS20</strain>
    </source>
</reference>
<accession>T0QPV4</accession>
<gene>
    <name evidence="2" type="ORF">SDRG_05610</name>
</gene>